<name>A0A100XWN8_9EURY</name>
<dbReference type="EMBL" id="LLYW01000034">
    <property type="protein sequence ID" value="KUH32520.1"/>
    <property type="molecule type" value="Genomic_DNA"/>
</dbReference>
<evidence type="ECO:0000313" key="1">
    <source>
        <dbReference type="EMBL" id="KUH32520.1"/>
    </source>
</evidence>
<reference evidence="1 2" key="1">
    <citation type="submission" date="2015-10" db="EMBL/GenBank/DDBJ databases">
        <title>Draft genome sequence of Thermococcus celericrescens strain DSM 17994.</title>
        <authorList>
            <person name="Hong S.-J."/>
            <person name="Park C.-E."/>
            <person name="Shin J.-H."/>
        </authorList>
    </citation>
    <scope>NUCLEOTIDE SEQUENCE [LARGE SCALE GENOMIC DNA]</scope>
    <source>
        <strain evidence="1 2">DSM 17994</strain>
    </source>
</reference>
<keyword evidence="2" id="KW-1185">Reference proteome</keyword>
<proteinExistence type="predicted"/>
<accession>A0A100XWN8</accession>
<evidence type="ECO:0000313" key="2">
    <source>
        <dbReference type="Proteomes" id="UP000053462"/>
    </source>
</evidence>
<dbReference type="AlphaFoldDB" id="A0A100XWN8"/>
<protein>
    <submittedName>
        <fullName evidence="1">Uncharacterized protein</fullName>
    </submittedName>
</protein>
<comment type="caution">
    <text evidence="1">The sequence shown here is derived from an EMBL/GenBank/DDBJ whole genome shotgun (WGS) entry which is preliminary data.</text>
</comment>
<sequence>MAPLPSVQPLARAMLAIRSASRIALVPFMQTSSITLQERKAGTVKYTPTLYTNVLKIFQGFKRLCSSKKVV</sequence>
<gene>
    <name evidence="1" type="ORF">APY94_09490</name>
</gene>
<organism evidence="1 2">
    <name type="scientific">Thermococcus celericrescens</name>
    <dbReference type="NCBI Taxonomy" id="227598"/>
    <lineage>
        <taxon>Archaea</taxon>
        <taxon>Methanobacteriati</taxon>
        <taxon>Methanobacteriota</taxon>
        <taxon>Thermococci</taxon>
        <taxon>Thermococcales</taxon>
        <taxon>Thermococcaceae</taxon>
        <taxon>Thermococcus</taxon>
    </lineage>
</organism>
<dbReference type="Proteomes" id="UP000053462">
    <property type="component" value="Unassembled WGS sequence"/>
</dbReference>